<keyword evidence="1" id="KW-0812">Transmembrane</keyword>
<dbReference type="OrthoDB" id="6449262at2759"/>
<dbReference type="AlphaFoldDB" id="A0A8X6HAW0"/>
<sequence length="102" mass="11992">MVMFYIVSALLGVILIIIRYSLWRKQLCQNLPGIEPGFFNIPGDLTALFLSIVTKDRHTVLESFMQLLKERTKLFQHRQLFYIWGFYTPHICFVKAEAIKVL</sequence>
<reference evidence="2" key="1">
    <citation type="submission" date="2020-07" db="EMBL/GenBank/DDBJ databases">
        <title>Multicomponent nature underlies the extraordinary mechanical properties of spider dragline silk.</title>
        <authorList>
            <person name="Kono N."/>
            <person name="Nakamura H."/>
            <person name="Mori M."/>
            <person name="Yoshida Y."/>
            <person name="Ohtoshi R."/>
            <person name="Malay A.D."/>
            <person name="Moran D.A.P."/>
            <person name="Tomita M."/>
            <person name="Numata K."/>
            <person name="Arakawa K."/>
        </authorList>
    </citation>
    <scope>NUCLEOTIDE SEQUENCE</scope>
</reference>
<protein>
    <submittedName>
        <fullName evidence="2">Uncharacterized protein</fullName>
    </submittedName>
</protein>
<evidence type="ECO:0000313" key="2">
    <source>
        <dbReference type="EMBL" id="GFR18590.1"/>
    </source>
</evidence>
<keyword evidence="1" id="KW-1133">Transmembrane helix</keyword>
<dbReference type="Proteomes" id="UP000887116">
    <property type="component" value="Unassembled WGS sequence"/>
</dbReference>
<feature type="transmembrane region" description="Helical" evidence="1">
    <location>
        <begin position="6"/>
        <end position="22"/>
    </location>
</feature>
<comment type="caution">
    <text evidence="2">The sequence shown here is derived from an EMBL/GenBank/DDBJ whole genome shotgun (WGS) entry which is preliminary data.</text>
</comment>
<name>A0A8X6HAW0_TRICU</name>
<keyword evidence="3" id="KW-1185">Reference proteome</keyword>
<evidence type="ECO:0000256" key="1">
    <source>
        <dbReference type="SAM" id="Phobius"/>
    </source>
</evidence>
<accession>A0A8X6HAW0</accession>
<dbReference type="EMBL" id="BMAO01017811">
    <property type="protein sequence ID" value="GFR18590.1"/>
    <property type="molecule type" value="Genomic_DNA"/>
</dbReference>
<keyword evidence="1" id="KW-0472">Membrane</keyword>
<proteinExistence type="predicted"/>
<gene>
    <name evidence="2" type="ORF">TNCT_26201</name>
</gene>
<organism evidence="2 3">
    <name type="scientific">Trichonephila clavata</name>
    <name type="common">Joro spider</name>
    <name type="synonym">Nephila clavata</name>
    <dbReference type="NCBI Taxonomy" id="2740835"/>
    <lineage>
        <taxon>Eukaryota</taxon>
        <taxon>Metazoa</taxon>
        <taxon>Ecdysozoa</taxon>
        <taxon>Arthropoda</taxon>
        <taxon>Chelicerata</taxon>
        <taxon>Arachnida</taxon>
        <taxon>Araneae</taxon>
        <taxon>Araneomorphae</taxon>
        <taxon>Entelegynae</taxon>
        <taxon>Araneoidea</taxon>
        <taxon>Nephilidae</taxon>
        <taxon>Trichonephila</taxon>
    </lineage>
</organism>
<evidence type="ECO:0000313" key="3">
    <source>
        <dbReference type="Proteomes" id="UP000887116"/>
    </source>
</evidence>